<dbReference type="SUPFAM" id="SSF52833">
    <property type="entry name" value="Thioredoxin-like"/>
    <property type="match status" value="1"/>
</dbReference>
<dbReference type="EMBL" id="JACOOK010000002">
    <property type="protein sequence ID" value="MBC5616172.1"/>
    <property type="molecule type" value="Genomic_DNA"/>
</dbReference>
<dbReference type="RefSeq" id="WP_055202588.1">
    <property type="nucleotide sequence ID" value="NZ_JACOOK010000002.1"/>
</dbReference>
<dbReference type="InterPro" id="IPR017937">
    <property type="entry name" value="Thioredoxin_CS"/>
</dbReference>
<organism evidence="4 5">
    <name type="scientific">Alistipes hominis</name>
    <dbReference type="NCBI Taxonomy" id="2763015"/>
    <lineage>
        <taxon>Bacteria</taxon>
        <taxon>Pseudomonadati</taxon>
        <taxon>Bacteroidota</taxon>
        <taxon>Bacteroidia</taxon>
        <taxon>Bacteroidales</taxon>
        <taxon>Rikenellaceae</taxon>
        <taxon>Alistipes</taxon>
    </lineage>
</organism>
<dbReference type="PROSITE" id="PS00194">
    <property type="entry name" value="THIOREDOXIN_1"/>
    <property type="match status" value="1"/>
</dbReference>
<dbReference type="CDD" id="cd02947">
    <property type="entry name" value="TRX_family"/>
    <property type="match status" value="1"/>
</dbReference>
<dbReference type="PANTHER" id="PTHR32234">
    <property type="entry name" value="THIOL:DISULFIDE INTERCHANGE PROTEIN DSBD"/>
    <property type="match status" value="1"/>
</dbReference>
<gene>
    <name evidence="4" type="ORF">H8S08_03950</name>
</gene>
<keyword evidence="1" id="KW-0676">Redox-active center</keyword>
<keyword evidence="5" id="KW-1185">Reference proteome</keyword>
<accession>A0ABR7CKI5</accession>
<dbReference type="Pfam" id="PF00085">
    <property type="entry name" value="Thioredoxin"/>
    <property type="match status" value="1"/>
</dbReference>
<dbReference type="InterPro" id="IPR013766">
    <property type="entry name" value="Thioredoxin_domain"/>
</dbReference>
<feature type="domain" description="Thioredoxin" evidence="3">
    <location>
        <begin position="19"/>
        <end position="152"/>
    </location>
</feature>
<dbReference type="Gene3D" id="3.40.30.10">
    <property type="entry name" value="Glutaredoxin"/>
    <property type="match status" value="1"/>
</dbReference>
<dbReference type="InterPro" id="IPR036249">
    <property type="entry name" value="Thioredoxin-like_sf"/>
</dbReference>
<dbReference type="PROSITE" id="PS51352">
    <property type="entry name" value="THIOREDOXIN_2"/>
    <property type="match status" value="1"/>
</dbReference>
<dbReference type="PRINTS" id="PR00421">
    <property type="entry name" value="THIOREDOXIN"/>
</dbReference>
<protein>
    <submittedName>
        <fullName evidence="4">Thioredoxin fold domain-containing protein</fullName>
    </submittedName>
</protein>
<feature type="chain" id="PRO_5045521165" evidence="2">
    <location>
        <begin position="20"/>
        <end position="153"/>
    </location>
</feature>
<sequence length="153" mass="16862">MKKWIAMTMLALFSVAAFAQNNTKETAPAAKEIKGTVFEKGTLKELLAKAAKEKKYLFVDVYATWCGPCKAMATQVFPQEKVGNYFNKTFVNAKFDAEKGEGIDVAKKYGVRAYPTFLILDKDGTEVGRIVGGADGDMFIEKVQEALDNIGKE</sequence>
<proteinExistence type="predicted"/>
<comment type="caution">
    <text evidence="4">The sequence shown here is derived from an EMBL/GenBank/DDBJ whole genome shotgun (WGS) entry which is preliminary data.</text>
</comment>
<dbReference type="PANTHER" id="PTHR32234:SF0">
    <property type="entry name" value="THIOL:DISULFIDE INTERCHANGE PROTEIN DSBD"/>
    <property type="match status" value="1"/>
</dbReference>
<reference evidence="4 5" key="1">
    <citation type="submission" date="2020-08" db="EMBL/GenBank/DDBJ databases">
        <title>Genome public.</title>
        <authorList>
            <person name="Liu C."/>
            <person name="Sun Q."/>
        </authorList>
    </citation>
    <scope>NUCLEOTIDE SEQUENCE [LARGE SCALE GENOMIC DNA]</scope>
    <source>
        <strain evidence="4 5">New-7</strain>
    </source>
</reference>
<feature type="signal peptide" evidence="2">
    <location>
        <begin position="1"/>
        <end position="19"/>
    </location>
</feature>
<evidence type="ECO:0000256" key="1">
    <source>
        <dbReference type="ARBA" id="ARBA00023284"/>
    </source>
</evidence>
<evidence type="ECO:0000313" key="4">
    <source>
        <dbReference type="EMBL" id="MBC5616172.1"/>
    </source>
</evidence>
<dbReference type="Proteomes" id="UP000636891">
    <property type="component" value="Unassembled WGS sequence"/>
</dbReference>
<keyword evidence="2" id="KW-0732">Signal</keyword>
<evidence type="ECO:0000313" key="5">
    <source>
        <dbReference type="Proteomes" id="UP000636891"/>
    </source>
</evidence>
<name>A0ABR7CKI5_9BACT</name>
<evidence type="ECO:0000256" key="2">
    <source>
        <dbReference type="SAM" id="SignalP"/>
    </source>
</evidence>
<evidence type="ECO:0000259" key="3">
    <source>
        <dbReference type="PROSITE" id="PS51352"/>
    </source>
</evidence>